<keyword evidence="3" id="KW-1185">Reference proteome</keyword>
<dbReference type="Pfam" id="PF13289">
    <property type="entry name" value="SIR2_2"/>
    <property type="match status" value="1"/>
</dbReference>
<dbReference type="KEGG" id="plon:Pla110_22260"/>
<feature type="compositionally biased region" description="Basic and acidic residues" evidence="1">
    <location>
        <begin position="874"/>
        <end position="906"/>
    </location>
</feature>
<gene>
    <name evidence="2" type="ORF">Pla110_22260</name>
</gene>
<reference evidence="2 3" key="1">
    <citation type="submission" date="2019-02" db="EMBL/GenBank/DDBJ databases">
        <title>Deep-cultivation of Planctomycetes and their phenomic and genomic characterization uncovers novel biology.</title>
        <authorList>
            <person name="Wiegand S."/>
            <person name="Jogler M."/>
            <person name="Boedeker C."/>
            <person name="Pinto D."/>
            <person name="Vollmers J."/>
            <person name="Rivas-Marin E."/>
            <person name="Kohn T."/>
            <person name="Peeters S.H."/>
            <person name="Heuer A."/>
            <person name="Rast P."/>
            <person name="Oberbeckmann S."/>
            <person name="Bunk B."/>
            <person name="Jeske O."/>
            <person name="Meyerdierks A."/>
            <person name="Storesund J.E."/>
            <person name="Kallscheuer N."/>
            <person name="Luecker S."/>
            <person name="Lage O.M."/>
            <person name="Pohl T."/>
            <person name="Merkel B.J."/>
            <person name="Hornburger P."/>
            <person name="Mueller R.-W."/>
            <person name="Bruemmer F."/>
            <person name="Labrenz M."/>
            <person name="Spormann A.M."/>
            <person name="Op den Camp H."/>
            <person name="Overmann J."/>
            <person name="Amann R."/>
            <person name="Jetten M.S.M."/>
            <person name="Mascher T."/>
            <person name="Medema M.H."/>
            <person name="Devos D.P."/>
            <person name="Kaster A.-K."/>
            <person name="Ovreas L."/>
            <person name="Rohde M."/>
            <person name="Galperin M.Y."/>
            <person name="Jogler C."/>
        </authorList>
    </citation>
    <scope>NUCLEOTIDE SEQUENCE [LARGE SCALE GENOMIC DNA]</scope>
    <source>
        <strain evidence="2 3">Pla110</strain>
    </source>
</reference>
<evidence type="ECO:0000313" key="2">
    <source>
        <dbReference type="EMBL" id="QDU80496.1"/>
    </source>
</evidence>
<dbReference type="OrthoDB" id="5521101at2"/>
<protein>
    <submittedName>
        <fullName evidence="2">Uncharacterized protein</fullName>
    </submittedName>
</protein>
<organism evidence="2 3">
    <name type="scientific">Polystyrenella longa</name>
    <dbReference type="NCBI Taxonomy" id="2528007"/>
    <lineage>
        <taxon>Bacteria</taxon>
        <taxon>Pseudomonadati</taxon>
        <taxon>Planctomycetota</taxon>
        <taxon>Planctomycetia</taxon>
        <taxon>Planctomycetales</taxon>
        <taxon>Planctomycetaceae</taxon>
        <taxon>Polystyrenella</taxon>
    </lineage>
</organism>
<evidence type="ECO:0000256" key="1">
    <source>
        <dbReference type="SAM" id="MobiDB-lite"/>
    </source>
</evidence>
<feature type="region of interest" description="Disordered" evidence="1">
    <location>
        <begin position="874"/>
        <end position="927"/>
    </location>
</feature>
<name>A0A518CMN7_9PLAN</name>
<accession>A0A518CMN7</accession>
<dbReference type="Proteomes" id="UP000317178">
    <property type="component" value="Chromosome"/>
</dbReference>
<proteinExistence type="predicted"/>
<feature type="compositionally biased region" description="Basic residues" evidence="1">
    <location>
        <begin position="907"/>
        <end position="927"/>
    </location>
</feature>
<sequence length="927" mass="105843">MRQIPKELIAALNSGQCIAVIGSGPSNELRFPSWKTLAEESVALAKETSKDKFNEDLFRRLIEKEDYPKLFKYAEALLGRSTILKHIHKRLTEHTSSLRGSSLKGEAYTCLASWPFKFYLTTNWDSEISRHLEFETEFFSTLSNSKPELTQLSVGTKKQIVHLHGTLAEGDSVVLTDDDYQRFKVEDSHRYFQETLISLFRTFPILIVGHSMRDPDIQTVLESAKQIAPAKRTIFMIAADVQREDIDEYLSKYNIHIISYNGRNNHKELQTLLKAIDWFVIPRLQTAQLPLDPLTEAEIDLASSLLFSNSLYDSSTDNTILRRLIRPQVLRILDLAPTGCCKEDICEKLIPHTLRSLPSTASGLSETLESLSEIGFIMLDEVSWKLTDNGKTELGTIKTQAKLQDEQVSQSLIAHLTADGFSNEDIGRARNSLLTSIAEVFRRRGVAAASFVFRNQAFEPVDMAELFEAITRSVSWIESFEARQTVVEFVIDLFTKPTESQRSYLARLSQGFFAVHIFGAAQFASQPRTDLLRKSSWLLDSNVLIYLFAVGSPLSTLSQDICSKSKQLGITLTTTKALVEEALKGLHWASCMCEDLSAEEEMEFILQEFNGAKYRQNPYIEGFVGLSRKLTLRRFKEYRQYLKIDTLEKAVERVKEVGVKIVSIEEDTSDDAELSISEVAQNIEEERIRRGTGRGGEKQALIEAEVLCLLVEERRTKSNESEGLAPAYFVSTSRLLDQMYGNEYGIITWTPEVLFRHLSLLSPSNNDDASIVEAMAIEYSKLGISLIDEDAFRSYFEPLISTSRLSYQREKSSFITAVEGEASRTVEELDSDFESVSDMAKPLFVSQMYWREQASEKTQLRRELKQALERKEALDSKLKKEEKEWEERSKRTVDHYENRIRNLTDPKRRRKSERKAKNKASRRRKKK</sequence>
<dbReference type="EMBL" id="CP036281">
    <property type="protein sequence ID" value="QDU80496.1"/>
    <property type="molecule type" value="Genomic_DNA"/>
</dbReference>
<dbReference type="AlphaFoldDB" id="A0A518CMN7"/>
<dbReference type="RefSeq" id="WP_144995770.1">
    <property type="nucleotide sequence ID" value="NZ_CP036281.1"/>
</dbReference>
<evidence type="ECO:0000313" key="3">
    <source>
        <dbReference type="Proteomes" id="UP000317178"/>
    </source>
</evidence>